<protein>
    <submittedName>
        <fullName evidence="1">Uncharacterized protein</fullName>
    </submittedName>
</protein>
<proteinExistence type="predicted"/>
<reference evidence="1 2" key="1">
    <citation type="submission" date="2016-10" db="EMBL/GenBank/DDBJ databases">
        <authorList>
            <person name="de Groot N.N."/>
        </authorList>
    </citation>
    <scope>NUCLEOTIDE SEQUENCE [LARGE SCALE GENOMIC DNA]</scope>
    <source>
        <strain evidence="1 2">DSM 23042</strain>
    </source>
</reference>
<name>A0A1H9WHE0_9RHOB</name>
<dbReference type="AlphaFoldDB" id="A0A1H9WHE0"/>
<organism evidence="1 2">
    <name type="scientific">Tranquillimonas rosea</name>
    <dbReference type="NCBI Taxonomy" id="641238"/>
    <lineage>
        <taxon>Bacteria</taxon>
        <taxon>Pseudomonadati</taxon>
        <taxon>Pseudomonadota</taxon>
        <taxon>Alphaproteobacteria</taxon>
        <taxon>Rhodobacterales</taxon>
        <taxon>Roseobacteraceae</taxon>
        <taxon>Tranquillimonas</taxon>
    </lineage>
</organism>
<accession>A0A1H9WHE0</accession>
<dbReference type="EMBL" id="FOGU01000010">
    <property type="protein sequence ID" value="SES32873.1"/>
    <property type="molecule type" value="Genomic_DNA"/>
</dbReference>
<keyword evidence="2" id="KW-1185">Reference proteome</keyword>
<feature type="non-terminal residue" evidence="1">
    <location>
        <position position="37"/>
    </location>
</feature>
<evidence type="ECO:0000313" key="1">
    <source>
        <dbReference type="EMBL" id="SES32873.1"/>
    </source>
</evidence>
<evidence type="ECO:0000313" key="2">
    <source>
        <dbReference type="Proteomes" id="UP000198885"/>
    </source>
</evidence>
<dbReference type="Proteomes" id="UP000198885">
    <property type="component" value="Unassembled WGS sequence"/>
</dbReference>
<sequence>MEALSSDQVFTEEENEMIIDFYQHRFPRGTQEYLTAK</sequence>
<gene>
    <name evidence="1" type="ORF">SAMN04490244_110160</name>
</gene>